<proteinExistence type="inferred from homology"/>
<organism evidence="9 10">
    <name type="scientific">Clostridium tetani</name>
    <dbReference type="NCBI Taxonomy" id="1513"/>
    <lineage>
        <taxon>Bacteria</taxon>
        <taxon>Bacillati</taxon>
        <taxon>Bacillota</taxon>
        <taxon>Clostridia</taxon>
        <taxon>Eubacteriales</taxon>
        <taxon>Clostridiaceae</taxon>
        <taxon>Clostridium</taxon>
    </lineage>
</organism>
<dbReference type="GO" id="GO:0005886">
    <property type="term" value="C:plasma membrane"/>
    <property type="evidence" value="ECO:0007669"/>
    <property type="project" value="UniProtKB-SubCell"/>
</dbReference>
<evidence type="ECO:0000256" key="5">
    <source>
        <dbReference type="ARBA" id="ARBA00022692"/>
    </source>
</evidence>
<keyword evidence="7 8" id="KW-0472">Membrane</keyword>
<keyword evidence="3" id="KW-0813">Transport</keyword>
<dbReference type="EMBL" id="QMAP01000001">
    <property type="protein sequence ID" value="RXI50643.1"/>
    <property type="molecule type" value="Genomic_DNA"/>
</dbReference>
<keyword evidence="5 8" id="KW-0812">Transmembrane</keyword>
<evidence type="ECO:0000313" key="9">
    <source>
        <dbReference type="EMBL" id="RXI50643.1"/>
    </source>
</evidence>
<feature type="transmembrane region" description="Helical" evidence="8">
    <location>
        <begin position="296"/>
        <end position="329"/>
    </location>
</feature>
<feature type="transmembrane region" description="Helical" evidence="8">
    <location>
        <begin position="30"/>
        <end position="47"/>
    </location>
</feature>
<evidence type="ECO:0000256" key="3">
    <source>
        <dbReference type="ARBA" id="ARBA00022448"/>
    </source>
</evidence>
<keyword evidence="6 8" id="KW-1133">Transmembrane helix</keyword>
<sequence length="337" mass="38289">MNKIYKKVILYVLIGLVIVIIFSNSTFRNILKLIVISFVIAYILKPVKEVLVKVGIKDGIASFITIFSLIILVVIFVMFLIPSLFRESNNIIVALDRIQMFLDGAYDKIKPLKNNKMGIELLHHIYSKVDTIINKTFMNIFDKTVSLGENIMDIFKIPIISYYFLVDWKKINSRLIVLFPMKIRTVVQRIMKDIDKILTRYIVVQIILSALIGAVTFIILILLKVDFPILLSVINAFFNIIPYFGPILGSIPAILVALTISTKKALWAAICLYLIQQIEGNIISPKFIGDNISMHPLLIIILLIIGGELWGVLGMILAIPLGVIIKVIYEDLNYYIF</sequence>
<dbReference type="RefSeq" id="WP_129029670.1">
    <property type="nucleotide sequence ID" value="NZ_QMAP01000001.1"/>
</dbReference>
<feature type="transmembrane region" description="Helical" evidence="8">
    <location>
        <begin position="201"/>
        <end position="222"/>
    </location>
</feature>
<evidence type="ECO:0000256" key="8">
    <source>
        <dbReference type="SAM" id="Phobius"/>
    </source>
</evidence>
<gene>
    <name evidence="9" type="ORF">DP130_01345</name>
</gene>
<comment type="similarity">
    <text evidence="2">Belongs to the autoinducer-2 exporter (AI-2E) (TC 2.A.86) family.</text>
</comment>
<evidence type="ECO:0000256" key="1">
    <source>
        <dbReference type="ARBA" id="ARBA00004651"/>
    </source>
</evidence>
<name>A0A4Q0VGG6_CLOTA</name>
<evidence type="ECO:0000256" key="4">
    <source>
        <dbReference type="ARBA" id="ARBA00022475"/>
    </source>
</evidence>
<dbReference type="PANTHER" id="PTHR21716:SF53">
    <property type="entry name" value="PERMEASE PERM-RELATED"/>
    <property type="match status" value="1"/>
</dbReference>
<protein>
    <submittedName>
        <fullName evidence="9">AI-2E family transporter</fullName>
    </submittedName>
</protein>
<dbReference type="InterPro" id="IPR002549">
    <property type="entry name" value="AI-2E-like"/>
</dbReference>
<evidence type="ECO:0000256" key="7">
    <source>
        <dbReference type="ARBA" id="ARBA00023136"/>
    </source>
</evidence>
<dbReference type="Pfam" id="PF01594">
    <property type="entry name" value="AI-2E_transport"/>
    <property type="match status" value="1"/>
</dbReference>
<dbReference type="Proteomes" id="UP000290921">
    <property type="component" value="Unassembled WGS sequence"/>
</dbReference>
<comment type="caution">
    <text evidence="9">The sequence shown here is derived from an EMBL/GenBank/DDBJ whole genome shotgun (WGS) entry which is preliminary data.</text>
</comment>
<evidence type="ECO:0000256" key="2">
    <source>
        <dbReference type="ARBA" id="ARBA00009773"/>
    </source>
</evidence>
<dbReference type="GO" id="GO:0055085">
    <property type="term" value="P:transmembrane transport"/>
    <property type="evidence" value="ECO:0007669"/>
    <property type="project" value="TreeGrafter"/>
</dbReference>
<comment type="subcellular location">
    <subcellularLocation>
        <location evidence="1">Cell membrane</location>
        <topology evidence="1">Multi-pass membrane protein</topology>
    </subcellularLocation>
</comment>
<keyword evidence="4" id="KW-1003">Cell membrane</keyword>
<accession>A0A4Q0VGG6</accession>
<dbReference type="PANTHER" id="PTHR21716">
    <property type="entry name" value="TRANSMEMBRANE PROTEIN"/>
    <property type="match status" value="1"/>
</dbReference>
<feature type="transmembrane region" description="Helical" evidence="8">
    <location>
        <begin position="7"/>
        <end position="24"/>
    </location>
</feature>
<evidence type="ECO:0000313" key="10">
    <source>
        <dbReference type="Proteomes" id="UP000290921"/>
    </source>
</evidence>
<dbReference type="AlphaFoldDB" id="A0A4Q0VGG6"/>
<reference evidence="9 10" key="1">
    <citation type="submission" date="2018-06" db="EMBL/GenBank/DDBJ databases">
        <title>Genome conservation of Clostridium tetani.</title>
        <authorList>
            <person name="Bruggemann H."/>
            <person name="Popoff M.R."/>
        </authorList>
    </citation>
    <scope>NUCLEOTIDE SEQUENCE [LARGE SCALE GENOMIC DNA]</scope>
    <source>
        <strain evidence="9 10">2017.061</strain>
    </source>
</reference>
<feature type="transmembrane region" description="Helical" evidence="8">
    <location>
        <begin position="59"/>
        <end position="81"/>
    </location>
</feature>
<evidence type="ECO:0000256" key="6">
    <source>
        <dbReference type="ARBA" id="ARBA00022989"/>
    </source>
</evidence>